<dbReference type="GO" id="GO:0016226">
    <property type="term" value="P:iron-sulfur cluster assembly"/>
    <property type="evidence" value="ECO:0007669"/>
    <property type="project" value="TreeGrafter"/>
</dbReference>
<organism evidence="2 3">
    <name type="scientific">Azospira inquinata</name>
    <dbReference type="NCBI Taxonomy" id="2785627"/>
    <lineage>
        <taxon>Bacteria</taxon>
        <taxon>Pseudomonadati</taxon>
        <taxon>Pseudomonadota</taxon>
        <taxon>Betaproteobacteria</taxon>
        <taxon>Rhodocyclales</taxon>
        <taxon>Rhodocyclaceae</taxon>
        <taxon>Azospira</taxon>
    </lineage>
</organism>
<dbReference type="InterPro" id="IPR017703">
    <property type="entry name" value="YgfZ/GCV_T_CS"/>
</dbReference>
<feature type="domain" description="GCVT N-terminal" evidence="1">
    <location>
        <begin position="46"/>
        <end position="194"/>
    </location>
</feature>
<proteinExistence type="predicted"/>
<dbReference type="PANTHER" id="PTHR22602:SF0">
    <property type="entry name" value="TRANSFERASE CAF17, MITOCHONDRIAL-RELATED"/>
    <property type="match status" value="1"/>
</dbReference>
<dbReference type="Pfam" id="PF01571">
    <property type="entry name" value="GCV_T"/>
    <property type="match status" value="1"/>
</dbReference>
<dbReference type="AlphaFoldDB" id="A0A975XUP0"/>
<dbReference type="RefSeq" id="WP_216128235.1">
    <property type="nucleotide sequence ID" value="NZ_CP064782.1"/>
</dbReference>
<gene>
    <name evidence="2" type="ORF">Azoinq_14235</name>
</gene>
<evidence type="ECO:0000313" key="2">
    <source>
        <dbReference type="EMBL" id="QWT48960.1"/>
    </source>
</evidence>
<evidence type="ECO:0000313" key="3">
    <source>
        <dbReference type="Proteomes" id="UP000683428"/>
    </source>
</evidence>
<keyword evidence="3" id="KW-1185">Reference proteome</keyword>
<reference evidence="2" key="1">
    <citation type="submission" date="2020-11" db="EMBL/GenBank/DDBJ databases">
        <title>Azospira inquinata sp. nov.</title>
        <authorList>
            <person name="Moe W.M."/>
            <person name="Mikes M.C."/>
        </authorList>
    </citation>
    <scope>NUCLEOTIDE SEQUENCE</scope>
    <source>
        <strain evidence="2">Azo-3</strain>
    </source>
</reference>
<accession>A0A975XUP0</accession>
<dbReference type="NCBIfam" id="TIGR03317">
    <property type="entry name" value="ygfZ_signature"/>
    <property type="match status" value="1"/>
</dbReference>
<sequence>MISPSWHQFLTDLGGAVAADGDVSGLGGQISPAAPYLCPLPAYALISATGDEAQAFLHGQFTSDVNHLPEGRLQHSAWCTAKGRIYASMLLWHLAGNEFELLVAADLLPAMLKRLKMYVLRSKVVLAEKTDQVILGLGGQGATALLQAAGLTLPAEPLTYATFEGGRVARLEGEERFLLVVEESAAATWWQKLSAHAHPADSAVWRLGDVAAGIPWVCLATQEAFIPQMVNFERIGGVSFHKGCYPGQEVVARTQYLGKVKRSLFRGISPLPVAPGQPLVTPDMEDGASGQVVSGAPDAQGQWHFLAVLPESWQGRPVHLGDKEGAVVTLSPVAPEEPAA</sequence>
<evidence type="ECO:0000259" key="1">
    <source>
        <dbReference type="Pfam" id="PF01571"/>
    </source>
</evidence>
<protein>
    <submittedName>
        <fullName evidence="2">Folate-binding protein YgfZ</fullName>
    </submittedName>
</protein>
<dbReference type="Proteomes" id="UP000683428">
    <property type="component" value="Chromosome"/>
</dbReference>
<dbReference type="InterPro" id="IPR045179">
    <property type="entry name" value="YgfZ/GcvT"/>
</dbReference>
<name>A0A975XUP0_9RHOO</name>
<dbReference type="KEGG" id="aiq:Azoinq_14235"/>
<dbReference type="InterPro" id="IPR006222">
    <property type="entry name" value="GCVT_N"/>
</dbReference>
<dbReference type="PANTHER" id="PTHR22602">
    <property type="entry name" value="TRANSFERASE CAF17, MITOCHONDRIAL-RELATED"/>
    <property type="match status" value="1"/>
</dbReference>
<dbReference type="EMBL" id="CP064782">
    <property type="protein sequence ID" value="QWT48960.1"/>
    <property type="molecule type" value="Genomic_DNA"/>
</dbReference>